<name>A0A9P7Z0W2_9HELO</name>
<feature type="non-terminal residue" evidence="2">
    <location>
        <position position="1"/>
    </location>
</feature>
<dbReference type="AlphaFoldDB" id="A0A9P7Z0W2"/>
<protein>
    <submittedName>
        <fullName evidence="2">Uncharacterized protein</fullName>
    </submittedName>
</protein>
<comment type="caution">
    <text evidence="2">The sequence shown here is derived from an EMBL/GenBank/DDBJ whole genome shotgun (WGS) entry which is preliminary data.</text>
</comment>
<keyword evidence="1" id="KW-0676">Redox-active center</keyword>
<evidence type="ECO:0000313" key="2">
    <source>
        <dbReference type="EMBL" id="KAG9243231.1"/>
    </source>
</evidence>
<evidence type="ECO:0000313" key="3">
    <source>
        <dbReference type="Proteomes" id="UP000887226"/>
    </source>
</evidence>
<dbReference type="PANTHER" id="PTHR36417:SF2">
    <property type="entry name" value="SELENOPROTEIN DOMAIN PROTEIN (AFU_ORTHOLOGUE AFUA_1G05220)"/>
    <property type="match status" value="1"/>
</dbReference>
<gene>
    <name evidence="2" type="ORF">BJ878DRAFT_424090</name>
</gene>
<dbReference type="Proteomes" id="UP000887226">
    <property type="component" value="Unassembled WGS sequence"/>
</dbReference>
<evidence type="ECO:0000256" key="1">
    <source>
        <dbReference type="ARBA" id="ARBA00023284"/>
    </source>
</evidence>
<dbReference type="EMBL" id="MU253995">
    <property type="protein sequence ID" value="KAG9243231.1"/>
    <property type="molecule type" value="Genomic_DNA"/>
</dbReference>
<organism evidence="2 3">
    <name type="scientific">Calycina marina</name>
    <dbReference type="NCBI Taxonomy" id="1763456"/>
    <lineage>
        <taxon>Eukaryota</taxon>
        <taxon>Fungi</taxon>
        <taxon>Dikarya</taxon>
        <taxon>Ascomycota</taxon>
        <taxon>Pezizomycotina</taxon>
        <taxon>Leotiomycetes</taxon>
        <taxon>Helotiales</taxon>
        <taxon>Pezizellaceae</taxon>
        <taxon>Calycina</taxon>
    </lineage>
</organism>
<reference evidence="2" key="1">
    <citation type="journal article" date="2021" name="IMA Fungus">
        <title>Genomic characterization of three marine fungi, including Emericellopsis atlantica sp. nov. with signatures of a generalist lifestyle and marine biomass degradation.</title>
        <authorList>
            <person name="Hagestad O.C."/>
            <person name="Hou L."/>
            <person name="Andersen J.H."/>
            <person name="Hansen E.H."/>
            <person name="Altermark B."/>
            <person name="Li C."/>
            <person name="Kuhnert E."/>
            <person name="Cox R.J."/>
            <person name="Crous P.W."/>
            <person name="Spatafora J.W."/>
            <person name="Lail K."/>
            <person name="Amirebrahimi M."/>
            <person name="Lipzen A."/>
            <person name="Pangilinan J."/>
            <person name="Andreopoulos W."/>
            <person name="Hayes R.D."/>
            <person name="Ng V."/>
            <person name="Grigoriev I.V."/>
            <person name="Jackson S.A."/>
            <person name="Sutton T.D.S."/>
            <person name="Dobson A.D.W."/>
            <person name="Rama T."/>
        </authorList>
    </citation>
    <scope>NUCLEOTIDE SEQUENCE</scope>
    <source>
        <strain evidence="2">TRa3180A</strain>
    </source>
</reference>
<dbReference type="PANTHER" id="PTHR36417">
    <property type="entry name" value="SELENOPROTEIN DOMAIN PROTEIN (AFU_ORTHOLOGUE AFUA_1G05220)"/>
    <property type="match status" value="1"/>
</dbReference>
<dbReference type="SUPFAM" id="SSF52833">
    <property type="entry name" value="Thioredoxin-like"/>
    <property type="match status" value="1"/>
</dbReference>
<sequence>FAQELLSTFSTDLGEVALQPATGGIFKVHLYTTASSTTKNAPVKIQEHLLWDRKTEGGFPGMHFLFLFLFSLPWI</sequence>
<dbReference type="OrthoDB" id="60822at2759"/>
<keyword evidence="3" id="KW-1185">Reference proteome</keyword>
<dbReference type="InterPro" id="IPR011893">
    <property type="entry name" value="Selenoprotein_Rdx-typ"/>
</dbReference>
<proteinExistence type="predicted"/>
<dbReference type="Pfam" id="PF10262">
    <property type="entry name" value="Rdx"/>
    <property type="match status" value="1"/>
</dbReference>
<dbReference type="InterPro" id="IPR036249">
    <property type="entry name" value="Thioredoxin-like_sf"/>
</dbReference>
<dbReference type="Gene3D" id="3.40.30.10">
    <property type="entry name" value="Glutaredoxin"/>
    <property type="match status" value="1"/>
</dbReference>
<accession>A0A9P7Z0W2</accession>